<feature type="transmembrane region" description="Helical" evidence="2">
    <location>
        <begin position="116"/>
        <end position="138"/>
    </location>
</feature>
<sequence length="216" mass="22863">MRQLTRSDTDVRAAPGRAARPGRVSRAVPRGRGAAAPAKPAPAPGRPVEPAKPAQGRSAAPAKPAPVKPLKPAAPVKAAPAKRAPSRSAPSRSAARPSAARTARPPRQGRPPRAPFVLLVVGLLCGGLVSLLLLNVVLAQDSYRLNELRDGISRLQLQKADRENENARLGMPEELAKRAGLQGLDRDWDSMRTIDSRPASQGQAPVTRERVEGTGR</sequence>
<keyword evidence="4" id="KW-1185">Reference proteome</keyword>
<organism evidence="3 4">
    <name type="scientific">Streptosporangium sandarakinum</name>
    <dbReference type="NCBI Taxonomy" id="1260955"/>
    <lineage>
        <taxon>Bacteria</taxon>
        <taxon>Bacillati</taxon>
        <taxon>Actinomycetota</taxon>
        <taxon>Actinomycetes</taxon>
        <taxon>Streptosporangiales</taxon>
        <taxon>Streptosporangiaceae</taxon>
        <taxon>Streptosporangium</taxon>
    </lineage>
</organism>
<evidence type="ECO:0000256" key="1">
    <source>
        <dbReference type="SAM" id="MobiDB-lite"/>
    </source>
</evidence>
<dbReference type="Proteomes" id="UP000576393">
    <property type="component" value="Unassembled WGS sequence"/>
</dbReference>
<keyword evidence="2" id="KW-1133">Transmembrane helix</keyword>
<reference evidence="3 4" key="1">
    <citation type="submission" date="2020-07" db="EMBL/GenBank/DDBJ databases">
        <title>Sequencing the genomes of 1000 actinobacteria strains.</title>
        <authorList>
            <person name="Klenk H.-P."/>
        </authorList>
    </citation>
    <scope>NUCLEOTIDE SEQUENCE [LARGE SCALE GENOMIC DNA]</scope>
    <source>
        <strain evidence="3 4">DSM 45763</strain>
    </source>
</reference>
<keyword evidence="2" id="KW-0472">Membrane</keyword>
<keyword evidence="2" id="KW-0812">Transmembrane</keyword>
<protein>
    <recommendedName>
        <fullName evidence="5">Cell division protein FtsL</fullName>
    </recommendedName>
</protein>
<feature type="compositionally biased region" description="Basic and acidic residues" evidence="1">
    <location>
        <begin position="1"/>
        <end position="11"/>
    </location>
</feature>
<name>A0A852USY7_9ACTN</name>
<feature type="region of interest" description="Disordered" evidence="1">
    <location>
        <begin position="1"/>
        <end position="112"/>
    </location>
</feature>
<evidence type="ECO:0008006" key="5">
    <source>
        <dbReference type="Google" id="ProtNLM"/>
    </source>
</evidence>
<comment type="caution">
    <text evidence="3">The sequence shown here is derived from an EMBL/GenBank/DDBJ whole genome shotgun (WGS) entry which is preliminary data.</text>
</comment>
<feature type="compositionally biased region" description="Low complexity" evidence="1">
    <location>
        <begin position="12"/>
        <end position="38"/>
    </location>
</feature>
<feature type="compositionally biased region" description="Low complexity" evidence="1">
    <location>
        <begin position="70"/>
        <end position="106"/>
    </location>
</feature>
<feature type="region of interest" description="Disordered" evidence="1">
    <location>
        <begin position="192"/>
        <end position="216"/>
    </location>
</feature>
<evidence type="ECO:0000313" key="4">
    <source>
        <dbReference type="Proteomes" id="UP000576393"/>
    </source>
</evidence>
<dbReference type="EMBL" id="JACCCO010000001">
    <property type="protein sequence ID" value="NYF38718.1"/>
    <property type="molecule type" value="Genomic_DNA"/>
</dbReference>
<dbReference type="AlphaFoldDB" id="A0A852USY7"/>
<feature type="compositionally biased region" description="Basic and acidic residues" evidence="1">
    <location>
        <begin position="207"/>
        <end position="216"/>
    </location>
</feature>
<gene>
    <name evidence="3" type="ORF">HDA43_000877</name>
</gene>
<proteinExistence type="predicted"/>
<accession>A0A852USY7</accession>
<evidence type="ECO:0000313" key="3">
    <source>
        <dbReference type="EMBL" id="NYF38718.1"/>
    </source>
</evidence>
<evidence type="ECO:0000256" key="2">
    <source>
        <dbReference type="SAM" id="Phobius"/>
    </source>
</evidence>